<dbReference type="AlphaFoldDB" id="A0A8H3TNV5"/>
<keyword evidence="2" id="KW-1185">Reference proteome</keyword>
<evidence type="ECO:0008006" key="3">
    <source>
        <dbReference type="Google" id="ProtNLM"/>
    </source>
</evidence>
<dbReference type="SUPFAM" id="SSF56281">
    <property type="entry name" value="Metallo-hydrolase/oxidoreductase"/>
    <property type="match status" value="1"/>
</dbReference>
<dbReference type="Gene3D" id="3.60.15.10">
    <property type="entry name" value="Ribonuclease Z/Hydroxyacylglutathione hydrolase-like"/>
    <property type="match status" value="2"/>
</dbReference>
<name>A0A8H3TNV5_9TREE</name>
<dbReference type="OrthoDB" id="341300at2759"/>
<proteinExistence type="predicted"/>
<dbReference type="EMBL" id="BLZA01000005">
    <property type="protein sequence ID" value="GHJ83805.1"/>
    <property type="molecule type" value="Genomic_DNA"/>
</dbReference>
<organism evidence="1 2">
    <name type="scientific">Naganishia liquefaciens</name>
    <dbReference type="NCBI Taxonomy" id="104408"/>
    <lineage>
        <taxon>Eukaryota</taxon>
        <taxon>Fungi</taxon>
        <taxon>Dikarya</taxon>
        <taxon>Basidiomycota</taxon>
        <taxon>Agaricomycotina</taxon>
        <taxon>Tremellomycetes</taxon>
        <taxon>Filobasidiales</taxon>
        <taxon>Filobasidiaceae</taxon>
        <taxon>Naganishia</taxon>
    </lineage>
</organism>
<evidence type="ECO:0000313" key="2">
    <source>
        <dbReference type="Proteomes" id="UP000620104"/>
    </source>
</evidence>
<dbReference type="PANTHER" id="PTHR42663:SF6">
    <property type="entry name" value="HYDROLASE C777.06C-RELATED"/>
    <property type="match status" value="1"/>
</dbReference>
<dbReference type="Proteomes" id="UP000620104">
    <property type="component" value="Unassembled WGS sequence"/>
</dbReference>
<protein>
    <recommendedName>
        <fullName evidence="3">Metallo-beta-lactamase domain-containing protein</fullName>
    </recommendedName>
</protein>
<dbReference type="PANTHER" id="PTHR42663">
    <property type="entry name" value="HYDROLASE C777.06C-RELATED-RELATED"/>
    <property type="match status" value="1"/>
</dbReference>
<gene>
    <name evidence="1" type="ORF">NliqN6_0207</name>
</gene>
<comment type="caution">
    <text evidence="1">The sequence shown here is derived from an EMBL/GenBank/DDBJ whole genome shotgun (WGS) entry which is preliminary data.</text>
</comment>
<reference evidence="1" key="1">
    <citation type="submission" date="2020-07" db="EMBL/GenBank/DDBJ databases">
        <title>Draft Genome Sequence of a Deep-Sea Yeast, Naganishia (Cryptococcus) liquefaciens strain N6.</title>
        <authorList>
            <person name="Han Y.W."/>
            <person name="Kajitani R."/>
            <person name="Morimoto H."/>
            <person name="Parhat M."/>
            <person name="Tsubouchi H."/>
            <person name="Bakenova O."/>
            <person name="Ogata M."/>
            <person name="Argunhan B."/>
            <person name="Aoki R."/>
            <person name="Kajiwara S."/>
            <person name="Itoh T."/>
            <person name="Iwasaki H."/>
        </authorList>
    </citation>
    <scope>NUCLEOTIDE SEQUENCE</scope>
    <source>
        <strain evidence="1">N6</strain>
    </source>
</reference>
<evidence type="ECO:0000313" key="1">
    <source>
        <dbReference type="EMBL" id="GHJ83805.1"/>
    </source>
</evidence>
<dbReference type="CDD" id="cd16279">
    <property type="entry name" value="metallo-hydrolase-like_MBL-fold"/>
    <property type="match status" value="1"/>
</dbReference>
<dbReference type="InterPro" id="IPR036866">
    <property type="entry name" value="RibonucZ/Hydroxyglut_hydro"/>
</dbReference>
<sequence length="392" mass="44104">MLELIVLGSGPSGGLPQLGCLTRPSDAPYERCRCCESTREETADDIAAGGRKNQRGNTSCVVRKTWDDGTQSCVMIDCGKTFARDACEWFPKHGLRRIDAVILSHDHADGMSIHVSLHIQFTLVRAAILGLDDLRMFTRPKLKEGNDAIQDHLDVYCEAKTLAVIKERFPYLVSFDAVRGFTSVADMVFHVIEPGRQHVIAGIKILPLEVQHGFSVVSASDSLGVDLNVGPTRTEPYMTLAFLIEDDILWMTDASIIPRKTWDILHHGLDKEIKHPRRRLSLAFIDLSEIYPLRAHLSVRTFLEVVEKLFAVRTYAIGMNHTLCHGEIEALGEEVQGIRQKGREDAFLDQVLRGEEKIEDAPVWSSLKQKVPWFRPCYDGMAVRVEEQQQSE</sequence>
<accession>A0A8H3TNV5</accession>